<organism evidence="2">
    <name type="scientific">viral metagenome</name>
    <dbReference type="NCBI Taxonomy" id="1070528"/>
    <lineage>
        <taxon>unclassified sequences</taxon>
        <taxon>metagenomes</taxon>
        <taxon>organismal metagenomes</taxon>
    </lineage>
</organism>
<dbReference type="AlphaFoldDB" id="A0A6C0L9Y1"/>
<sequence length="635" mass="69131">MEFAALAVLGGVGLLLARTTTPAGPYPTKPQGSNPIARAQLPIREAFTGSSSANAENPKTSLRGSAAELDLMYKGLMGMGTPPIEPNPSGVKQVPTQIPIEAATPDVMMNSGGKELTPNYIDSDYVTSGLSGQILPSKDFTHNNMQPFFGGRVRQNVDASANSGRLDRYTGSGVTQVKKQEVEQMFDNTQVPFGNVYGMEASSDFVHSRINEPRNRGGEKPFEQIRVAPALNEGYGSTGKGGFQQLEVNEFMMKNLKKTEDLRVETNPKNSYTMPVVEGQQFIGKSADSPGEVRKYRPDAFYTDADGKHFGVAGQSEQTKERVRPIQIMPDQNRADTSVEYKGPGASQDFGMNYVVGSYRKPVGHQYGGAGYRNADGSQYSSNPEDDYGKSSYDARPNERFYTGDRVMGLNLSPAEAGAVTTHFQDESRPTRRSETIGNIQQAGVPTGYASGAPAITVWDPSDIARTTVREGTIHNDRFGIMAVADGPTRMTAYDPDDVARPTQKAQISAKSAYTGAPKSANEKMISHNFAYNMTLNPNKQVVAKGRQAMGGNIQMFKGDEPNVTSRKLDSDIRNDRELTVNRSVDLGPGSSDIGRVKYRAPFNLDVPTERNTREIIAATEDNPLMQSLHLNAWK</sequence>
<reference evidence="2" key="1">
    <citation type="journal article" date="2020" name="Nature">
        <title>Giant virus diversity and host interactions through global metagenomics.</title>
        <authorList>
            <person name="Schulz F."/>
            <person name="Roux S."/>
            <person name="Paez-Espino D."/>
            <person name="Jungbluth S."/>
            <person name="Walsh D.A."/>
            <person name="Denef V.J."/>
            <person name="McMahon K.D."/>
            <person name="Konstantinidis K.T."/>
            <person name="Eloe-Fadrosh E.A."/>
            <person name="Kyrpides N.C."/>
            <person name="Woyke T."/>
        </authorList>
    </citation>
    <scope>NUCLEOTIDE SEQUENCE</scope>
    <source>
        <strain evidence="2">GVMAG-M-3300027759-16</strain>
    </source>
</reference>
<accession>A0A6C0L9Y1</accession>
<protein>
    <submittedName>
        <fullName evidence="2">Uncharacterized protein</fullName>
    </submittedName>
</protein>
<evidence type="ECO:0000256" key="1">
    <source>
        <dbReference type="SAM" id="MobiDB-lite"/>
    </source>
</evidence>
<proteinExistence type="predicted"/>
<evidence type="ECO:0000313" key="2">
    <source>
        <dbReference type="EMBL" id="QHU26464.1"/>
    </source>
</evidence>
<dbReference type="EMBL" id="MN740441">
    <property type="protein sequence ID" value="QHU26464.1"/>
    <property type="molecule type" value="Genomic_DNA"/>
</dbReference>
<feature type="region of interest" description="Disordered" evidence="1">
    <location>
        <begin position="370"/>
        <end position="393"/>
    </location>
</feature>
<name>A0A6C0L9Y1_9ZZZZ</name>